<reference evidence="2" key="1">
    <citation type="submission" date="2020-06" db="EMBL/GenBank/DDBJ databases">
        <title>A chromosome-scale genome assembly of Talaromyces rugulosus W13939.</title>
        <authorList>
            <person name="Wang B."/>
            <person name="Guo L."/>
            <person name="Ye K."/>
            <person name="Wang L."/>
        </authorList>
    </citation>
    <scope>NUCLEOTIDE SEQUENCE [LARGE SCALE GENOMIC DNA]</scope>
    <source>
        <strain evidence="2">W13939</strain>
    </source>
</reference>
<sequence length="183" mass="19988">MASIGKCTLAAGVAMQETTLTLANINFDFAIVKFPAPLEFTGLGNSLLKKRKNEAEDGRFHRAYGQRASEIAEDPNFNPTGAQVDGPFKQFVGADGRSIWAAATSRQGALRVHLLACMLARMWSGPQAVSIWSELVAGRKGMFLEQIQKEQFKLSTMTASQIEITTEELAEWDASARSASQFL</sequence>
<dbReference type="AlphaFoldDB" id="A0A7H8QNR4"/>
<protein>
    <submittedName>
        <fullName evidence="1">Uncharacterized protein</fullName>
    </submittedName>
</protein>
<evidence type="ECO:0000313" key="1">
    <source>
        <dbReference type="EMBL" id="QKX55532.1"/>
    </source>
</evidence>
<proteinExistence type="predicted"/>
<dbReference type="KEGG" id="trg:TRUGW13939_02626"/>
<dbReference type="RefSeq" id="XP_035341710.1">
    <property type="nucleotide sequence ID" value="XM_035485817.1"/>
</dbReference>
<evidence type="ECO:0000313" key="2">
    <source>
        <dbReference type="Proteomes" id="UP000509510"/>
    </source>
</evidence>
<dbReference type="GeneID" id="55990133"/>
<dbReference type="Proteomes" id="UP000509510">
    <property type="component" value="Chromosome II"/>
</dbReference>
<name>A0A7H8QNR4_TALRU</name>
<gene>
    <name evidence="1" type="ORF">TRUGW13939_02626</name>
</gene>
<dbReference type="EMBL" id="CP055899">
    <property type="protein sequence ID" value="QKX55532.1"/>
    <property type="molecule type" value="Genomic_DNA"/>
</dbReference>
<organism evidence="1 2">
    <name type="scientific">Talaromyces rugulosus</name>
    <name type="common">Penicillium rugulosum</name>
    <dbReference type="NCBI Taxonomy" id="121627"/>
    <lineage>
        <taxon>Eukaryota</taxon>
        <taxon>Fungi</taxon>
        <taxon>Dikarya</taxon>
        <taxon>Ascomycota</taxon>
        <taxon>Pezizomycotina</taxon>
        <taxon>Eurotiomycetes</taxon>
        <taxon>Eurotiomycetidae</taxon>
        <taxon>Eurotiales</taxon>
        <taxon>Trichocomaceae</taxon>
        <taxon>Talaromyces</taxon>
        <taxon>Talaromyces sect. Islandici</taxon>
    </lineage>
</organism>
<accession>A0A7H8QNR4</accession>
<keyword evidence="2" id="KW-1185">Reference proteome</keyword>
<dbReference type="OrthoDB" id="5354164at2759"/>